<keyword evidence="5 7" id="KW-0378">Hydrolase</keyword>
<keyword evidence="3" id="KW-0540">Nuclease</keyword>
<dbReference type="InterPro" id="IPR009614">
    <property type="entry name" value="YoeB_toxin"/>
</dbReference>
<comment type="caution">
    <text evidence="7">The sequence shown here is derived from an EMBL/GenBank/DDBJ whole genome shotgun (WGS) entry which is preliminary data.</text>
</comment>
<dbReference type="InterPro" id="IPR035093">
    <property type="entry name" value="RelE/ParE_toxin_dom_sf"/>
</dbReference>
<accession>A0A841H7V9</accession>
<dbReference type="SUPFAM" id="SSF143011">
    <property type="entry name" value="RelE-like"/>
    <property type="match status" value="1"/>
</dbReference>
<dbReference type="GO" id="GO:0004519">
    <property type="term" value="F:endonuclease activity"/>
    <property type="evidence" value="ECO:0007669"/>
    <property type="project" value="UniProtKB-KW"/>
</dbReference>
<evidence type="ECO:0000256" key="4">
    <source>
        <dbReference type="ARBA" id="ARBA00022759"/>
    </source>
</evidence>
<protein>
    <recommendedName>
        <fullName evidence="6">Putative mRNA interferase YoeB</fullName>
    </recommendedName>
</protein>
<dbReference type="RefSeq" id="WP_338088134.1">
    <property type="nucleotide sequence ID" value="NZ_JABDTL010000001.1"/>
</dbReference>
<comment type="similarity">
    <text evidence="1">Belongs to the YoeB family.</text>
</comment>
<name>A0A841H7V9_9BACT</name>
<organism evidence="7 8">
    <name type="scientific">Longimicrobium terrae</name>
    <dbReference type="NCBI Taxonomy" id="1639882"/>
    <lineage>
        <taxon>Bacteria</taxon>
        <taxon>Pseudomonadati</taxon>
        <taxon>Gemmatimonadota</taxon>
        <taxon>Longimicrobiia</taxon>
        <taxon>Longimicrobiales</taxon>
        <taxon>Longimicrobiaceae</taxon>
        <taxon>Longimicrobium</taxon>
    </lineage>
</organism>
<evidence type="ECO:0000256" key="5">
    <source>
        <dbReference type="ARBA" id="ARBA00022801"/>
    </source>
</evidence>
<evidence type="ECO:0000256" key="2">
    <source>
        <dbReference type="ARBA" id="ARBA00022649"/>
    </source>
</evidence>
<dbReference type="PANTHER" id="PTHR38039">
    <property type="entry name" value="TOXIN YOEB"/>
    <property type="match status" value="1"/>
</dbReference>
<dbReference type="NCBIfam" id="TIGR02116">
    <property type="entry name" value="toxin_Txe_YoeB"/>
    <property type="match status" value="1"/>
</dbReference>
<dbReference type="Gene3D" id="3.30.2310.20">
    <property type="entry name" value="RelE-like"/>
    <property type="match status" value="1"/>
</dbReference>
<dbReference type="PANTHER" id="PTHR38039:SF1">
    <property type="entry name" value="TOXIN YOEB"/>
    <property type="match status" value="1"/>
</dbReference>
<keyword evidence="8" id="KW-1185">Reference proteome</keyword>
<evidence type="ECO:0000313" key="7">
    <source>
        <dbReference type="EMBL" id="MBB6073779.1"/>
    </source>
</evidence>
<proteinExistence type="inferred from homology"/>
<keyword evidence="2" id="KW-1277">Toxin-antitoxin system</keyword>
<sequence>MEKKPGRTRSGEDAAESPVIDRALIEKRFRMDLLFWISTEPRTALRILKLVEEVIRTPFHGQGKPEALRHDQRGVWARRITEEHRLTYYFVSRQICFAAARYHYR</sequence>
<dbReference type="EMBL" id="JACHIA010000029">
    <property type="protein sequence ID" value="MBB6073779.1"/>
    <property type="molecule type" value="Genomic_DNA"/>
</dbReference>
<evidence type="ECO:0000313" key="8">
    <source>
        <dbReference type="Proteomes" id="UP000582837"/>
    </source>
</evidence>
<evidence type="ECO:0000256" key="3">
    <source>
        <dbReference type="ARBA" id="ARBA00022722"/>
    </source>
</evidence>
<dbReference type="Proteomes" id="UP000582837">
    <property type="component" value="Unassembled WGS sequence"/>
</dbReference>
<evidence type="ECO:0000256" key="1">
    <source>
        <dbReference type="ARBA" id="ARBA00008172"/>
    </source>
</evidence>
<dbReference type="GO" id="GO:0006401">
    <property type="term" value="P:RNA catabolic process"/>
    <property type="evidence" value="ECO:0007669"/>
    <property type="project" value="InterPro"/>
</dbReference>
<evidence type="ECO:0000256" key="6">
    <source>
        <dbReference type="ARBA" id="ARBA00030388"/>
    </source>
</evidence>
<dbReference type="Pfam" id="PF06769">
    <property type="entry name" value="YoeB_toxin"/>
    <property type="match status" value="1"/>
</dbReference>
<dbReference type="GO" id="GO:0016787">
    <property type="term" value="F:hydrolase activity"/>
    <property type="evidence" value="ECO:0007669"/>
    <property type="project" value="UniProtKB-KW"/>
</dbReference>
<dbReference type="AlphaFoldDB" id="A0A841H7V9"/>
<keyword evidence="4" id="KW-0255">Endonuclease</keyword>
<reference evidence="7 8" key="1">
    <citation type="submission" date="2020-08" db="EMBL/GenBank/DDBJ databases">
        <title>Genomic Encyclopedia of Type Strains, Phase IV (KMG-IV): sequencing the most valuable type-strain genomes for metagenomic binning, comparative biology and taxonomic classification.</title>
        <authorList>
            <person name="Goeker M."/>
        </authorList>
    </citation>
    <scope>NUCLEOTIDE SEQUENCE [LARGE SCALE GENOMIC DNA]</scope>
    <source>
        <strain evidence="7 8">DSM 29007</strain>
    </source>
</reference>
<gene>
    <name evidence="7" type="ORF">HNQ61_005457</name>
</gene>